<reference evidence="4 5" key="1">
    <citation type="submission" date="2019-05" db="EMBL/GenBank/DDBJ databases">
        <title>Draft genome sequence of Actinomadura sp. 14C53.</title>
        <authorList>
            <person name="Saricaoglu S."/>
            <person name="Isik K."/>
        </authorList>
    </citation>
    <scope>NUCLEOTIDE SEQUENCE [LARGE SCALE GENOMIC DNA]</scope>
    <source>
        <strain evidence="4 5">14C53</strain>
    </source>
</reference>
<dbReference type="EMBL" id="VCKW01000242">
    <property type="protein sequence ID" value="TMQ91031.1"/>
    <property type="molecule type" value="Genomic_DNA"/>
</dbReference>
<evidence type="ECO:0000259" key="3">
    <source>
        <dbReference type="SMART" id="SM00560"/>
    </source>
</evidence>
<dbReference type="NCBIfam" id="NF038114">
    <property type="entry name" value="rightmost"/>
    <property type="match status" value="1"/>
</dbReference>
<dbReference type="Proteomes" id="UP000309174">
    <property type="component" value="Unassembled WGS sequence"/>
</dbReference>
<protein>
    <submittedName>
        <fullName evidence="4">LamG domain-containing protein</fullName>
    </submittedName>
</protein>
<dbReference type="SMART" id="SM00560">
    <property type="entry name" value="LamGL"/>
    <property type="match status" value="1"/>
</dbReference>
<sequence length="370" mass="40293">MIAMQCSTRWVRAWSLVAVLVLCGALTASWRETARAQDPQQPCLVPPAGLISLWRGEGSAADAQGVNDGVLNGGAGYVPGRFGSAFNFDGVNDDLVIPASASLTLEQAFTLEFWFSFPTDIVPGSPRFTQGTNFLNKGWTDFFAVQNGAGELELGYDSPRLYSTTDRWLADTWYHTALTYDSGWYSLYVNGNLEATLYRTDPLLGDLEEIYFSHSLATPFNPPTWYAQRLDEIAIYDRALTTAEIGGRAGNCLPAYDFSGFFPPIDNLPVVNTMRAGRAVPVKFALGGYKGLDILAAGYPKSQQIACDSTATVDGVEETTTAGASGLSYNPDTGQYTYVWKTDQSWAGTCRQLIVKLDDGTSHRANFAFS</sequence>
<proteinExistence type="predicted"/>
<dbReference type="InterPro" id="IPR013320">
    <property type="entry name" value="ConA-like_dom_sf"/>
</dbReference>
<keyword evidence="1" id="KW-0732">Signal</keyword>
<evidence type="ECO:0000313" key="5">
    <source>
        <dbReference type="Proteomes" id="UP000309174"/>
    </source>
</evidence>
<keyword evidence="2" id="KW-1015">Disulfide bond</keyword>
<dbReference type="Pfam" id="PF13385">
    <property type="entry name" value="Laminin_G_3"/>
    <property type="match status" value="1"/>
</dbReference>
<comment type="caution">
    <text evidence="4">The sequence shown here is derived from an EMBL/GenBank/DDBJ whole genome shotgun (WGS) entry which is preliminary data.</text>
</comment>
<evidence type="ECO:0000256" key="2">
    <source>
        <dbReference type="ARBA" id="ARBA00023157"/>
    </source>
</evidence>
<gene>
    <name evidence="4" type="ORF">ETD83_32780</name>
</gene>
<dbReference type="Gene3D" id="2.60.120.200">
    <property type="match status" value="1"/>
</dbReference>
<evidence type="ECO:0000313" key="4">
    <source>
        <dbReference type="EMBL" id="TMQ91031.1"/>
    </source>
</evidence>
<organism evidence="4 5">
    <name type="scientific">Actinomadura soli</name>
    <dbReference type="NCBI Taxonomy" id="2508997"/>
    <lineage>
        <taxon>Bacteria</taxon>
        <taxon>Bacillati</taxon>
        <taxon>Actinomycetota</taxon>
        <taxon>Actinomycetes</taxon>
        <taxon>Streptosporangiales</taxon>
        <taxon>Thermomonosporaceae</taxon>
        <taxon>Actinomadura</taxon>
    </lineage>
</organism>
<feature type="domain" description="LamG-like jellyroll fold" evidence="3">
    <location>
        <begin position="107"/>
        <end position="243"/>
    </location>
</feature>
<accession>A0A5C4J3V3</accession>
<dbReference type="InterPro" id="IPR006558">
    <property type="entry name" value="LamG-like"/>
</dbReference>
<dbReference type="SUPFAM" id="SSF49899">
    <property type="entry name" value="Concanavalin A-like lectins/glucanases"/>
    <property type="match status" value="1"/>
</dbReference>
<keyword evidence="5" id="KW-1185">Reference proteome</keyword>
<dbReference type="AlphaFoldDB" id="A0A5C4J3V3"/>
<name>A0A5C4J3V3_9ACTN</name>
<evidence type="ECO:0000256" key="1">
    <source>
        <dbReference type="ARBA" id="ARBA00022729"/>
    </source>
</evidence>
<dbReference type="OrthoDB" id="345880at2"/>